<feature type="region of interest" description="Disordered" evidence="2">
    <location>
        <begin position="819"/>
        <end position="838"/>
    </location>
</feature>
<dbReference type="PROSITE" id="PS50088">
    <property type="entry name" value="ANK_REPEAT"/>
    <property type="match status" value="1"/>
</dbReference>
<feature type="region of interest" description="Disordered" evidence="2">
    <location>
        <begin position="2676"/>
        <end position="2746"/>
    </location>
</feature>
<comment type="caution">
    <text evidence="4">The sequence shown here is derived from an EMBL/GenBank/DDBJ whole genome shotgun (WGS) entry which is preliminary data.</text>
</comment>
<feature type="compositionally biased region" description="Low complexity" evidence="2">
    <location>
        <begin position="3070"/>
        <end position="3082"/>
    </location>
</feature>
<feature type="region of interest" description="Disordered" evidence="2">
    <location>
        <begin position="444"/>
        <end position="563"/>
    </location>
</feature>
<feature type="region of interest" description="Disordered" evidence="2">
    <location>
        <begin position="1748"/>
        <end position="1828"/>
    </location>
</feature>
<feature type="region of interest" description="Disordered" evidence="2">
    <location>
        <begin position="1197"/>
        <end position="1225"/>
    </location>
</feature>
<keyword evidence="1" id="KW-0040">ANK repeat</keyword>
<feature type="compositionally biased region" description="Polar residues" evidence="2">
    <location>
        <begin position="1010"/>
        <end position="1021"/>
    </location>
</feature>
<dbReference type="SUPFAM" id="SSF50729">
    <property type="entry name" value="PH domain-like"/>
    <property type="match status" value="1"/>
</dbReference>
<protein>
    <recommendedName>
        <fullName evidence="3">PH domain-containing protein</fullName>
    </recommendedName>
</protein>
<evidence type="ECO:0000313" key="4">
    <source>
        <dbReference type="EMBL" id="OMJ26275.1"/>
    </source>
</evidence>
<sequence length="3199" mass="353652">MFSRKKSKSKKNSSKSSDSSSISQPDTSDSTSRQKSKVWSKLVTPFDKNSKPKIPSDTSQSSFPRPQSPNKNTITPLSPSSNINSPPPQIYPTSPASQFHNLTLSSHVSEIKQSSSVQDLWFDYIISGDLQKVSYLLNDVPHILSAKKYSPTSYHEALVAIASDALGPDTSQMDGLQVSIIVYKNSHADWRLNRGVSVSGELLSPQQMHEAVLIREQILEIILNAIQPVHLNGNFFGNFKNTTLHLASFFNDINLVSRLLAQGANPVVENSLGFLPEMITTDSSVRTLLVQHQHFLSYEQSYKSAISNPFDLDNASSAFADTESSNSNLSDPGNLIDFDNNQAQFHNSSTSSDNKNPFAKRLSTILEESEDDLSFSNHEYNNPQVSTNMSLLFSASVATFEGVPIHENQSTTPRTIKIHSSYSSNSSSDDSFVSNIKIDSQLSFDPVKSPISSDSNSDYDSANSTSQKNTILSPINSNTKTIPDNNSTTTPGIDKLDNLNTPPNQKSTSSINMPTTTAIRSNPQNKDSQTREFENVPDISKNDKSVNSNDPSISPKPKPKNKTIFSELDFSSTQWNNKSIRISIDPNTVGDMDLDQIFSNSTESLNKLESNLKNSTFSSQNSSRIIQPSQQQKNSLFSNSKSSSKILSSSNSIPIESESSKLQTNLSADNPPKSSVTPQADILNTNQSTFGPYHEHADISSSPENLPKRNSMSDFETHPTTTLDPTNNIQSLNQQTDQEICNIEKNPESTSNNIINSDSNPLNPQLYTKDSEYPLDNPELSTVSNNLSIHEASTDSRDSIRPGISITHQKSLESAVKESLHDNSSLIPDSTYTTSSSSKKPIISINKSKLPVDLIKPKISIVSSTNSYDTPEQFDITTKIDKKLDPQNLDQSKTLIFPPASSQASVEQAALVNTPDSKSIDNYSDLSETANIQTSDSITDANSKIVSPTNYQKKNTYFSPKLYDVIMGSKNIPNPISNTSSSAKKSTPTKSSTFANLAIANYFSVSPSKKSIGTLPNSSLDSKPDHKSNPSSSPKSYPNRRFTTDSVPIDSFLRSETHNLSQNFANKSVSNLTTNEGETISLDDQNSSPESNESKKSKNSQNIRELPTDPKLENTTSLRPVEFSSDQPEAYTSENRLVNTLPPKISSQFQDLDIIYGSQFDTTTSDALNSSRSSNKSLLNSSPQVIVNEELVSISSGSGSEVELSSHGSNLSRRRLSQKKKKSIDRRKTEEIFRTELYIKSQQSLHRKQRLIQQEHIEKFGSGFLDNEDSEDSDSFFSQLSRLDSKISFSSARSVSQPKKSSDSSNAQNTPKKSGLSTSSPRTSLKKSKNSARHKSFSSIPTRPISTDSQSKNFPLKVSLPGRHSLGLSVIDNDSSPLDLPTKLLESSFSGGSFYSAQFRSASSGSHFDNLRKLSFSNSSKYNSSILNSQYSNLNQTSSDLNIKINNSANNIQIANESSRPVSRASFSNNNSSMILSNTQKLSSTEALTKLLKPRNSSSNGLSYDLGPLLPHGVPKKPRKSSKTDIEKSKLVNITENSSKVLPVTTDSTNPQSSGQPTPHDASSAENKVISSNLTSIQNLDQNSENKQSSLRDLKFNDEDMEEALSKSLRALELSKNQKYKVIDLFNKSENIIDNSASAFNKSSDSLKSDFNTSSPVLNPGIIKNSIEKISITNKKALKDRRESDILTKIRGSGIVKGRAQMFDNLSDPVISNDSSYITTTGNELSDFKQSNKSSNDNKSLLFSSGSNSSFLSKKKSDGNNNSSKLSTSKHIQSPYSKSSLSVLSKQAITDDSKNIIPTNAKTSDRSPHSDQNYSNTNSENTPNVLYPSRPGIPSKFVDTESDNNSILMHQGRDYTSEDSRAILSSGKSNNSKSIINIDSGLSDSSYIKSFPSLSKSSNLSTVINGNFIPGYDSSSISSQPGDLFYKNTSSSDTNTFGKSVYDNFRDISLNSKISKEFDSIPAGIVAKRKIMQSSSTSPIKGTINDFKSNSKSNVNDNSNVFQKNADLYNIPQKLFTGYKDIKINQVLQTSDKLLNLSNKAHNAQISNNNSKSISTLYLVPLSKISSDKTNSNKSSLQQNNSNSANEYSSQELHNKTGTNNSITSDNGSIYLSTNDTGNFDNYQDSDNQNSVFNNHSEKNTNDKNRSDELIEMASDLVNNDSLIIHGSESIFSSIEFDNPSNYSGSNKSIFSKKSTSNPRFKKVNNLSSNSLNEFLHKSGSLENPYQDNTSSNIISENYKSPSISHTSINNSNLDYSLTEKLNELYLSYAASKALLIGKENLFYDMINPEGNKLQHSPSPTSSNHNIIFPSNIGLSAIDEKFDTYVPLNNPAIISFPVKKISNNFIYEKPKNKGAKFGDYKNNFTIESNLKNTVNNTRMNFFDEVDKAIKLKLQNSSGLVAIKASPSASSSLNSIEYNSKPDLNDKNGALNSLSSSRHSPSSLPWFITPLNGSTINNFFSLPKPRLMPGYLYLKILSIEDLIDLNSHSYLANNNLSGKTIFGYKIVLVVRNGIDTKASSPIAINSSGKMQVNQEFIVLIDPSKPITIWLRIQAITSNPINKRSSHQDRNVTSFNNKRFSLFNNNFFKSGFSNKKAKQPAQNIPLNAPIKKKNKFLQKLAKFDNLCLPLFSNNFCQNTRSSKLGTSGIKRKPVKSVFKGISNLDYFDNIKSPKNVNESLSRRHSAPPDALFKQSGVKSFEGKNSSDSNSYYKRDSAITETSSSQHINDRISGNVNKNSSDNYKSFDLDPPLSPQILVSEERGYSSDVGFDSINKTIRSIKESIKRYKSKPKSSKKVFKLSGSTIFTPKELIKQEKKISVVYDREKSILLNHIREEDYSGNTYISSSSDDEDAESDNYLDLKTETIGCAAIHVGDMIDEVYLKTLIDSWDVVSVWDPLMVCRLQLQLFYIPISLSTKILSCDDITKINLNSINYPIITNGLPKSINYCQMGIGAIEWHNRTWSTGFLSQLGGDCLFWRRRFYRLIGGFLVIYKMDNNRSSRCVIDLSAATEIIDLHNTKEMANSKFAESNKYQSFEIKRPNLLSPKAKETKIKPQDANKFEPKLTPKKNLKLKPNPSSNSSSELLNTSYSLQNTTPSSSNKISNGYSKEVSPNLVKIKPLRPKKSTEIIEHISDPSINENIKFSFRIVFGVHGAIDFYADNEQELNKWLIALKGMINKIPKIPLWLVRLIHEDVSLQLCNE</sequence>
<feature type="region of interest" description="Disordered" evidence="2">
    <location>
        <begin position="1079"/>
        <end position="1130"/>
    </location>
</feature>
<dbReference type="InterPro" id="IPR011993">
    <property type="entry name" value="PH-like_dom_sf"/>
</dbReference>
<reference evidence="4 5" key="1">
    <citation type="submission" date="2017-01" db="EMBL/GenBank/DDBJ databases">
        <authorList>
            <person name="Mah S.A."/>
            <person name="Swanson W.J."/>
            <person name="Moy G.W."/>
            <person name="Vacquier V.D."/>
        </authorList>
    </citation>
    <scope>NUCLEOTIDE SEQUENCE [LARGE SCALE GENOMIC DNA]</scope>
    <source>
        <strain evidence="4 5">GSMNP</strain>
    </source>
</reference>
<feature type="compositionally biased region" description="Polar residues" evidence="2">
    <location>
        <begin position="2700"/>
        <end position="2709"/>
    </location>
</feature>
<dbReference type="EMBL" id="LSSN01000044">
    <property type="protein sequence ID" value="OMJ26275.1"/>
    <property type="molecule type" value="Genomic_DNA"/>
</dbReference>
<feature type="compositionally biased region" description="Low complexity" evidence="2">
    <location>
        <begin position="1197"/>
        <end position="1211"/>
    </location>
</feature>
<feature type="compositionally biased region" description="Polar residues" evidence="2">
    <location>
        <begin position="699"/>
        <end position="729"/>
    </location>
</feature>
<feature type="compositionally biased region" description="Low complexity" evidence="2">
    <location>
        <begin position="1777"/>
        <end position="1786"/>
    </location>
</feature>
<feature type="compositionally biased region" description="Polar residues" evidence="2">
    <location>
        <begin position="2716"/>
        <end position="2741"/>
    </location>
</feature>
<feature type="compositionally biased region" description="Polar residues" evidence="2">
    <location>
        <begin position="1337"/>
        <end position="1353"/>
    </location>
</feature>
<dbReference type="PROSITE" id="PS50003">
    <property type="entry name" value="PH_DOMAIN"/>
    <property type="match status" value="1"/>
</dbReference>
<feature type="compositionally biased region" description="Polar residues" evidence="2">
    <location>
        <begin position="614"/>
        <end position="628"/>
    </location>
</feature>
<feature type="compositionally biased region" description="Polar residues" evidence="2">
    <location>
        <begin position="467"/>
        <end position="491"/>
    </location>
</feature>
<dbReference type="STRING" id="133412.A0A1R1YHJ0"/>
<feature type="compositionally biased region" description="Polar residues" evidence="2">
    <location>
        <begin position="56"/>
        <end position="77"/>
    </location>
</feature>
<feature type="compositionally biased region" description="Polar residues" evidence="2">
    <location>
        <begin position="661"/>
        <end position="690"/>
    </location>
</feature>
<feature type="compositionally biased region" description="Basic residues" evidence="2">
    <location>
        <begin position="1324"/>
        <end position="1336"/>
    </location>
</feature>
<feature type="compositionally biased region" description="Low complexity" evidence="2">
    <location>
        <begin position="449"/>
        <end position="466"/>
    </location>
</feature>
<feature type="compositionally biased region" description="Low complexity" evidence="2">
    <location>
        <begin position="2072"/>
        <end position="2084"/>
    </location>
</feature>
<feature type="compositionally biased region" description="Polar residues" evidence="2">
    <location>
        <begin position="1113"/>
        <end position="1130"/>
    </location>
</feature>
<dbReference type="Gene3D" id="2.30.29.30">
    <property type="entry name" value="Pleckstrin-homology domain (PH domain)/Phosphotyrosine-binding domain (PTB)"/>
    <property type="match status" value="1"/>
</dbReference>
<gene>
    <name evidence="4" type="ORF">AYI70_g306</name>
</gene>
<feature type="region of interest" description="Disordered" evidence="2">
    <location>
        <begin position="1010"/>
        <end position="1043"/>
    </location>
</feature>
<feature type="compositionally biased region" description="Basic residues" evidence="2">
    <location>
        <begin position="1"/>
        <end position="13"/>
    </location>
</feature>
<feature type="compositionally biased region" description="Polar residues" evidence="2">
    <location>
        <begin position="498"/>
        <end position="527"/>
    </location>
</feature>
<evidence type="ECO:0000256" key="2">
    <source>
        <dbReference type="SAM" id="MobiDB-lite"/>
    </source>
</evidence>
<evidence type="ECO:0000256" key="1">
    <source>
        <dbReference type="PROSITE-ProRule" id="PRU00023"/>
    </source>
</evidence>
<dbReference type="OrthoDB" id="2123378at2759"/>
<feature type="compositionally biased region" description="Polar residues" evidence="2">
    <location>
        <begin position="1532"/>
        <end position="1557"/>
    </location>
</feature>
<feature type="compositionally biased region" description="Basic and acidic residues" evidence="2">
    <location>
        <begin position="3044"/>
        <end position="3062"/>
    </location>
</feature>
<feature type="domain" description="PH" evidence="3">
    <location>
        <begin position="2958"/>
        <end position="3175"/>
    </location>
</feature>
<feature type="repeat" description="ANK" evidence="1">
    <location>
        <begin position="239"/>
        <end position="271"/>
    </location>
</feature>
<dbReference type="Proteomes" id="UP000187283">
    <property type="component" value="Unassembled WGS sequence"/>
</dbReference>
<feature type="compositionally biased region" description="Polar residues" evidence="2">
    <location>
        <begin position="2085"/>
        <end position="2135"/>
    </location>
</feature>
<feature type="region of interest" description="Disordered" evidence="2">
    <location>
        <begin position="614"/>
        <end position="729"/>
    </location>
</feature>
<dbReference type="InterPro" id="IPR001849">
    <property type="entry name" value="PH_domain"/>
</dbReference>
<feature type="compositionally biased region" description="Basic and acidic residues" evidence="2">
    <location>
        <begin position="528"/>
        <end position="544"/>
    </location>
</feature>
<name>A0A1R1YHJ0_9FUNG</name>
<dbReference type="SUPFAM" id="SSF48403">
    <property type="entry name" value="Ankyrin repeat"/>
    <property type="match status" value="1"/>
</dbReference>
<feature type="compositionally biased region" description="Basic and acidic residues" evidence="2">
    <location>
        <begin position="2136"/>
        <end position="2146"/>
    </location>
</feature>
<feature type="compositionally biased region" description="Basic residues" evidence="2">
    <location>
        <begin position="1212"/>
        <end position="1225"/>
    </location>
</feature>
<feature type="region of interest" description="Disordered" evidence="2">
    <location>
        <begin position="1494"/>
        <end position="1566"/>
    </location>
</feature>
<feature type="compositionally biased region" description="Polar residues" evidence="2">
    <location>
        <begin position="1810"/>
        <end position="1824"/>
    </location>
</feature>
<accession>A0A1R1YHJ0</accession>
<dbReference type="InterPro" id="IPR002110">
    <property type="entry name" value="Ankyrin_rpt"/>
</dbReference>
<feature type="compositionally biased region" description="Low complexity" evidence="2">
    <location>
        <begin position="629"/>
        <end position="657"/>
    </location>
</feature>
<feature type="compositionally biased region" description="Polar residues" evidence="2">
    <location>
        <begin position="1306"/>
        <end position="1323"/>
    </location>
</feature>
<evidence type="ECO:0000313" key="5">
    <source>
        <dbReference type="Proteomes" id="UP000187283"/>
    </source>
</evidence>
<feature type="region of interest" description="Disordered" evidence="2">
    <location>
        <begin position="2067"/>
        <end position="2146"/>
    </location>
</feature>
<feature type="region of interest" description="Disordered" evidence="2">
    <location>
        <begin position="3044"/>
        <end position="3082"/>
    </location>
</feature>
<evidence type="ECO:0000259" key="3">
    <source>
        <dbReference type="PROSITE" id="PS50003"/>
    </source>
</evidence>
<feature type="compositionally biased region" description="Low complexity" evidence="2">
    <location>
        <begin position="14"/>
        <end position="31"/>
    </location>
</feature>
<feature type="compositionally biased region" description="Polar residues" evidence="2">
    <location>
        <begin position="1766"/>
        <end position="1776"/>
    </location>
</feature>
<organism evidence="4 5">
    <name type="scientific">Smittium culicis</name>
    <dbReference type="NCBI Taxonomy" id="133412"/>
    <lineage>
        <taxon>Eukaryota</taxon>
        <taxon>Fungi</taxon>
        <taxon>Fungi incertae sedis</taxon>
        <taxon>Zoopagomycota</taxon>
        <taxon>Kickxellomycotina</taxon>
        <taxon>Harpellomycetes</taxon>
        <taxon>Harpellales</taxon>
        <taxon>Legeriomycetaceae</taxon>
        <taxon>Smittium</taxon>
    </lineage>
</organism>
<dbReference type="InterPro" id="IPR036770">
    <property type="entry name" value="Ankyrin_rpt-contain_sf"/>
</dbReference>
<feature type="compositionally biased region" description="Low complexity" evidence="2">
    <location>
        <begin position="1294"/>
        <end position="1305"/>
    </location>
</feature>
<feature type="region of interest" description="Disordered" evidence="2">
    <location>
        <begin position="1288"/>
        <end position="1356"/>
    </location>
</feature>
<keyword evidence="5" id="KW-1185">Reference proteome</keyword>
<feature type="region of interest" description="Disordered" evidence="2">
    <location>
        <begin position="1"/>
        <end position="96"/>
    </location>
</feature>
<proteinExistence type="predicted"/>
<dbReference type="SMART" id="SM00233">
    <property type="entry name" value="PH"/>
    <property type="match status" value="1"/>
</dbReference>